<dbReference type="Proteomes" id="UP000630142">
    <property type="component" value="Unassembled WGS sequence"/>
</dbReference>
<keyword evidence="3 6" id="KW-1133">Transmembrane helix</keyword>
<organism evidence="8 9">
    <name type="scientific">Tianweitania populi</name>
    <dbReference type="NCBI Taxonomy" id="1607949"/>
    <lineage>
        <taxon>Bacteria</taxon>
        <taxon>Pseudomonadati</taxon>
        <taxon>Pseudomonadota</taxon>
        <taxon>Alphaproteobacteria</taxon>
        <taxon>Hyphomicrobiales</taxon>
        <taxon>Phyllobacteriaceae</taxon>
        <taxon>Tianweitania</taxon>
    </lineage>
</organism>
<dbReference type="Pfam" id="PF07219">
    <property type="entry name" value="HemY_N"/>
    <property type="match status" value="1"/>
</dbReference>
<reference evidence="8" key="1">
    <citation type="journal article" date="2014" name="Int. J. Syst. Evol. Microbiol.">
        <title>Complete genome sequence of Corynebacterium casei LMG S-19264T (=DSM 44701T), isolated from a smear-ripened cheese.</title>
        <authorList>
            <consortium name="US DOE Joint Genome Institute (JGI-PGF)"/>
            <person name="Walter F."/>
            <person name="Albersmeier A."/>
            <person name="Kalinowski J."/>
            <person name="Ruckert C."/>
        </authorList>
    </citation>
    <scope>NUCLEOTIDE SEQUENCE</scope>
    <source>
        <strain evidence="8">KCTC 42249</strain>
    </source>
</reference>
<keyword evidence="4 6" id="KW-0472">Membrane</keyword>
<feature type="domain" description="HemY N-terminal" evidence="7">
    <location>
        <begin position="26"/>
        <end position="134"/>
    </location>
</feature>
<sequence>MIRLLVFLIAVFAFGLGFTWLADRPGEMMMTFGGYQYRVSLMVATVTVVAIVAGVMLLWWVLKGLWRCPYTVTRYFRTRRRDRGYQALSTGLIAAGSGDAAKAKSMRKQAAKLINADQEPLVHLLDAQTAMLEGDHEGARKKFEAMLDDPEMRLLGLRGLYLEAERHGDHAAARHYAGRAAAVAPQLAWASDATLEEKVAQGDWDAALKIVDAQKSTKQIDRDVLNRRKAVMLTGKAMTLFESQFDQAKAAAIEANRLQPEFVPAAVIAARAYFRGDELRRGSKILEHVWKRNPHPEVAQAYVFARPGNSTHDRLQRAQKLQALRTNNVESSLVVARAALDAREFRLAREQAETALRLEPRESVYLLLADVEEADVRNQGKIREYLSKAVRAQRDPAWTADGMIFDTWAPVSPISGRFDVFEWKTPVERAAPVIEDHRDLAEQEPEQAEIHPAIVSLPVAVGAPPPTVVDATQPVAEAEIEPTVVEEPAPVKAVVQAEPQPEEISAEEAFAASEADRSIDDAQPIEDDDKPIALTRLPDDPGVADDEKKEPARFRLF</sequence>
<dbReference type="AlphaFoldDB" id="A0A8J3GMJ7"/>
<evidence type="ECO:0000256" key="4">
    <source>
        <dbReference type="ARBA" id="ARBA00023136"/>
    </source>
</evidence>
<dbReference type="InterPro" id="IPR016982">
    <property type="entry name" value="Mms48"/>
</dbReference>
<gene>
    <name evidence="8" type="ORF">GCM10016234_26960</name>
</gene>
<feature type="region of interest" description="Disordered" evidence="5">
    <location>
        <begin position="498"/>
        <end position="557"/>
    </location>
</feature>
<name>A0A8J3GMJ7_9HYPH</name>
<dbReference type="PIRSF" id="PIRSF031802">
    <property type="entry name" value="UCP031802"/>
    <property type="match status" value="1"/>
</dbReference>
<dbReference type="RefSeq" id="WP_189504646.1">
    <property type="nucleotide sequence ID" value="NZ_BMZQ01000002.1"/>
</dbReference>
<dbReference type="InterPro" id="IPR011990">
    <property type="entry name" value="TPR-like_helical_dom_sf"/>
</dbReference>
<protein>
    <submittedName>
        <fullName evidence="8">Heme biosynthesis protein HemY</fullName>
    </submittedName>
</protein>
<comment type="subcellular location">
    <subcellularLocation>
        <location evidence="1">Membrane</location>
    </subcellularLocation>
</comment>
<evidence type="ECO:0000313" key="9">
    <source>
        <dbReference type="Proteomes" id="UP000630142"/>
    </source>
</evidence>
<dbReference type="GO" id="GO:0016020">
    <property type="term" value="C:membrane"/>
    <property type="evidence" value="ECO:0007669"/>
    <property type="project" value="UniProtKB-SubCell"/>
</dbReference>
<evidence type="ECO:0000313" key="8">
    <source>
        <dbReference type="EMBL" id="GHD17610.1"/>
    </source>
</evidence>
<evidence type="ECO:0000259" key="7">
    <source>
        <dbReference type="Pfam" id="PF07219"/>
    </source>
</evidence>
<evidence type="ECO:0000256" key="2">
    <source>
        <dbReference type="ARBA" id="ARBA00022692"/>
    </source>
</evidence>
<dbReference type="EMBL" id="BMZQ01000002">
    <property type="protein sequence ID" value="GHD17610.1"/>
    <property type="molecule type" value="Genomic_DNA"/>
</dbReference>
<comment type="caution">
    <text evidence="8">The sequence shown here is derived from an EMBL/GenBank/DDBJ whole genome shotgun (WGS) entry which is preliminary data.</text>
</comment>
<evidence type="ECO:0000256" key="3">
    <source>
        <dbReference type="ARBA" id="ARBA00022989"/>
    </source>
</evidence>
<dbReference type="SUPFAM" id="SSF48452">
    <property type="entry name" value="TPR-like"/>
    <property type="match status" value="1"/>
</dbReference>
<reference evidence="8" key="2">
    <citation type="submission" date="2020-09" db="EMBL/GenBank/DDBJ databases">
        <authorList>
            <person name="Sun Q."/>
            <person name="Kim S."/>
        </authorList>
    </citation>
    <scope>NUCLEOTIDE SEQUENCE</scope>
    <source>
        <strain evidence="8">KCTC 42249</strain>
    </source>
</reference>
<dbReference type="InterPro" id="IPR010817">
    <property type="entry name" value="HemY_N"/>
</dbReference>
<proteinExistence type="predicted"/>
<evidence type="ECO:0000256" key="5">
    <source>
        <dbReference type="SAM" id="MobiDB-lite"/>
    </source>
</evidence>
<dbReference type="Gene3D" id="1.25.40.10">
    <property type="entry name" value="Tetratricopeptide repeat domain"/>
    <property type="match status" value="1"/>
</dbReference>
<keyword evidence="9" id="KW-1185">Reference proteome</keyword>
<keyword evidence="2 6" id="KW-0812">Transmembrane</keyword>
<evidence type="ECO:0000256" key="1">
    <source>
        <dbReference type="ARBA" id="ARBA00004370"/>
    </source>
</evidence>
<evidence type="ECO:0000256" key="6">
    <source>
        <dbReference type="SAM" id="Phobius"/>
    </source>
</evidence>
<feature type="compositionally biased region" description="Basic and acidic residues" evidence="5">
    <location>
        <begin position="545"/>
        <end position="557"/>
    </location>
</feature>
<accession>A0A8J3GMJ7</accession>
<feature type="transmembrane region" description="Helical" evidence="6">
    <location>
        <begin position="37"/>
        <end position="62"/>
    </location>
</feature>